<dbReference type="Proteomes" id="UP000541810">
    <property type="component" value="Unassembled WGS sequence"/>
</dbReference>
<evidence type="ECO:0000313" key="1">
    <source>
        <dbReference type="EMBL" id="MBB6429213.1"/>
    </source>
</evidence>
<dbReference type="AlphaFoldDB" id="A0A7X0LKR4"/>
<dbReference type="InterPro" id="IPR027417">
    <property type="entry name" value="P-loop_NTPase"/>
</dbReference>
<protein>
    <submittedName>
        <fullName evidence="1">Phage FluMu gp28-like protein</fullName>
    </submittedName>
</protein>
<keyword evidence="2" id="KW-1185">Reference proteome</keyword>
<evidence type="ECO:0000313" key="2">
    <source>
        <dbReference type="Proteomes" id="UP000541810"/>
    </source>
</evidence>
<accession>A0A7X0LKR4</accession>
<organism evidence="1 2">
    <name type="scientific">Algisphaera agarilytica</name>
    <dbReference type="NCBI Taxonomy" id="1385975"/>
    <lineage>
        <taxon>Bacteria</taxon>
        <taxon>Pseudomonadati</taxon>
        <taxon>Planctomycetota</taxon>
        <taxon>Phycisphaerae</taxon>
        <taxon>Phycisphaerales</taxon>
        <taxon>Phycisphaeraceae</taxon>
        <taxon>Algisphaera</taxon>
    </lineage>
</organism>
<gene>
    <name evidence="1" type="ORF">HNQ40_001019</name>
</gene>
<dbReference type="EMBL" id="JACHGY010000001">
    <property type="protein sequence ID" value="MBB6429213.1"/>
    <property type="molecule type" value="Genomic_DNA"/>
</dbReference>
<sequence length="479" mass="53360">MVAPAANSIGVILDPAQQRFFADDSRVQAVCWHRQKGKDFTTAAKAVLSAMETGESWFIVSLTQRQADATFAKCKEWAHRFRDYIGNVREVNHEEREEWDKELEHMFTFKSRELLLPNGGRVVSLPGRDPDALAGLTGNVIFTEFGLFPKGGYDHWRVVFPLATRGFRVIAISTPRGKETKFYELVSQPKLYSVHRCDIYESIADGYVLRDQNGKPTDVETFKALYGDDIGWKREYECEFMGALDALIKWALIEQAAALGKDRPFNFLRVDNNEGWDDSFFGFLRGSKQRGEHGWDVARRGDLSVLWTNQAHGDMRQLRSLVVMSNTTFAMQRKIVKAGMDANHASVGCGDSTGLGMDSNETLEAAYPDRWEGVNFGGKRKSDLGSGLATAFRDNSQTLPGMDEFKFIATDVYAVQRDSTKEGSTGVDGKSTLKLVESQNPLLDESHCDIAYAGALAIRAGHNQHLPTPQIGFSAEVAA</sequence>
<dbReference type="Gene3D" id="3.40.50.300">
    <property type="entry name" value="P-loop containing nucleotide triphosphate hydrolases"/>
    <property type="match status" value="1"/>
</dbReference>
<comment type="caution">
    <text evidence="1">The sequence shown here is derived from an EMBL/GenBank/DDBJ whole genome shotgun (WGS) entry which is preliminary data.</text>
</comment>
<name>A0A7X0LKR4_9BACT</name>
<reference evidence="1 2" key="1">
    <citation type="submission" date="2020-08" db="EMBL/GenBank/DDBJ databases">
        <title>Genomic Encyclopedia of Type Strains, Phase IV (KMG-IV): sequencing the most valuable type-strain genomes for metagenomic binning, comparative biology and taxonomic classification.</title>
        <authorList>
            <person name="Goeker M."/>
        </authorList>
    </citation>
    <scope>NUCLEOTIDE SEQUENCE [LARGE SCALE GENOMIC DNA]</scope>
    <source>
        <strain evidence="1 2">DSM 103725</strain>
    </source>
</reference>
<proteinExistence type="predicted"/>
<dbReference type="Gene3D" id="3.30.420.240">
    <property type="match status" value="1"/>
</dbReference>
<dbReference type="RefSeq" id="WP_184676799.1">
    <property type="nucleotide sequence ID" value="NZ_JACHGY010000001.1"/>
</dbReference>